<accession>A0A016WXG1</accession>
<sequence length="71" mass="8336">MLTPLLMTRTSSMPVRERSPLKGRRGKDIIIITYYTSIARVKKQVNRQTNRTQHEPSTIPNIKKKTRRKKS</sequence>
<organism evidence="2 3">
    <name type="scientific">Ancylostoma ceylanicum</name>
    <dbReference type="NCBI Taxonomy" id="53326"/>
    <lineage>
        <taxon>Eukaryota</taxon>
        <taxon>Metazoa</taxon>
        <taxon>Ecdysozoa</taxon>
        <taxon>Nematoda</taxon>
        <taxon>Chromadorea</taxon>
        <taxon>Rhabditida</taxon>
        <taxon>Rhabditina</taxon>
        <taxon>Rhabditomorpha</taxon>
        <taxon>Strongyloidea</taxon>
        <taxon>Ancylostomatidae</taxon>
        <taxon>Ancylostomatinae</taxon>
        <taxon>Ancylostoma</taxon>
    </lineage>
</organism>
<evidence type="ECO:0000313" key="2">
    <source>
        <dbReference type="EMBL" id="EYC43947.1"/>
    </source>
</evidence>
<evidence type="ECO:0000256" key="1">
    <source>
        <dbReference type="SAM" id="MobiDB-lite"/>
    </source>
</evidence>
<feature type="region of interest" description="Disordered" evidence="1">
    <location>
        <begin position="45"/>
        <end position="71"/>
    </location>
</feature>
<keyword evidence="3" id="KW-1185">Reference proteome</keyword>
<dbReference type="EMBL" id="JARK01000076">
    <property type="protein sequence ID" value="EYC43947.1"/>
    <property type="molecule type" value="Genomic_DNA"/>
</dbReference>
<feature type="region of interest" description="Disordered" evidence="1">
    <location>
        <begin position="1"/>
        <end position="21"/>
    </location>
</feature>
<protein>
    <submittedName>
        <fullName evidence="2">Uncharacterized protein</fullName>
    </submittedName>
</protein>
<dbReference type="AlphaFoldDB" id="A0A016WXG1"/>
<name>A0A016WXG1_9BILA</name>
<comment type="caution">
    <text evidence="2">The sequence shown here is derived from an EMBL/GenBank/DDBJ whole genome shotgun (WGS) entry which is preliminary data.</text>
</comment>
<feature type="compositionally biased region" description="Polar residues" evidence="1">
    <location>
        <begin position="46"/>
        <end position="60"/>
    </location>
</feature>
<reference evidence="3" key="1">
    <citation type="journal article" date="2015" name="Nat. Genet.">
        <title>The genome and transcriptome of the zoonotic hookworm Ancylostoma ceylanicum identify infection-specific gene families.</title>
        <authorList>
            <person name="Schwarz E.M."/>
            <person name="Hu Y."/>
            <person name="Antoshechkin I."/>
            <person name="Miller M.M."/>
            <person name="Sternberg P.W."/>
            <person name="Aroian R.V."/>
        </authorList>
    </citation>
    <scope>NUCLEOTIDE SEQUENCE</scope>
    <source>
        <strain evidence="3">HY135</strain>
    </source>
</reference>
<feature type="compositionally biased region" description="Basic residues" evidence="1">
    <location>
        <begin position="62"/>
        <end position="71"/>
    </location>
</feature>
<dbReference type="Proteomes" id="UP000024635">
    <property type="component" value="Unassembled WGS sequence"/>
</dbReference>
<gene>
    <name evidence="2" type="primary">Acey_s0476.g2141</name>
    <name evidence="2" type="ORF">Y032_0476g2141</name>
</gene>
<evidence type="ECO:0000313" key="3">
    <source>
        <dbReference type="Proteomes" id="UP000024635"/>
    </source>
</evidence>
<proteinExistence type="predicted"/>